<proteinExistence type="predicted"/>
<comment type="caution">
    <text evidence="2">The sequence shown here is derived from an EMBL/GenBank/DDBJ whole genome shotgun (WGS) entry which is preliminary data.</text>
</comment>
<evidence type="ECO:0000313" key="2">
    <source>
        <dbReference type="EMBL" id="GFH31229.1"/>
    </source>
</evidence>
<dbReference type="AlphaFoldDB" id="A0A6A0AEB5"/>
<evidence type="ECO:0000256" key="1">
    <source>
        <dbReference type="SAM" id="MobiDB-lite"/>
    </source>
</evidence>
<name>A0A6A0AEB5_HAELA</name>
<organism evidence="2 3">
    <name type="scientific">Haematococcus lacustris</name>
    <name type="common">Green alga</name>
    <name type="synonym">Haematococcus pluvialis</name>
    <dbReference type="NCBI Taxonomy" id="44745"/>
    <lineage>
        <taxon>Eukaryota</taxon>
        <taxon>Viridiplantae</taxon>
        <taxon>Chlorophyta</taxon>
        <taxon>core chlorophytes</taxon>
        <taxon>Chlorophyceae</taxon>
        <taxon>CS clade</taxon>
        <taxon>Chlamydomonadales</taxon>
        <taxon>Haematococcaceae</taxon>
        <taxon>Haematococcus</taxon>
    </lineage>
</organism>
<reference evidence="2 3" key="1">
    <citation type="submission" date="2020-02" db="EMBL/GenBank/DDBJ databases">
        <title>Draft genome sequence of Haematococcus lacustris strain NIES-144.</title>
        <authorList>
            <person name="Morimoto D."/>
            <person name="Nakagawa S."/>
            <person name="Yoshida T."/>
            <person name="Sawayama S."/>
        </authorList>
    </citation>
    <scope>NUCLEOTIDE SEQUENCE [LARGE SCALE GENOMIC DNA]</scope>
    <source>
        <strain evidence="2 3">NIES-144</strain>
    </source>
</reference>
<sequence>MSTCQPPLSQPPSPTHEGKAQDGGAVAGGQCDGRAQQSKRQVPGARQHLHPEGARAGAQVFPVPTYGGLKQALHVRASGQDH</sequence>
<evidence type="ECO:0000313" key="3">
    <source>
        <dbReference type="Proteomes" id="UP000485058"/>
    </source>
</evidence>
<feature type="region of interest" description="Disordered" evidence="1">
    <location>
        <begin position="1"/>
        <end position="56"/>
    </location>
</feature>
<dbReference type="Proteomes" id="UP000485058">
    <property type="component" value="Unassembled WGS sequence"/>
</dbReference>
<protein>
    <submittedName>
        <fullName evidence="2">Uncharacterized protein</fullName>
    </submittedName>
</protein>
<keyword evidence="3" id="KW-1185">Reference proteome</keyword>
<accession>A0A6A0AEB5</accession>
<feature type="non-terminal residue" evidence="2">
    <location>
        <position position="1"/>
    </location>
</feature>
<gene>
    <name evidence="2" type="ORF">HaLaN_30226</name>
</gene>
<dbReference type="EMBL" id="BLLF01005463">
    <property type="protein sequence ID" value="GFH31229.1"/>
    <property type="molecule type" value="Genomic_DNA"/>
</dbReference>